<evidence type="ECO:0000259" key="6">
    <source>
        <dbReference type="PROSITE" id="PS50850"/>
    </source>
</evidence>
<keyword evidence="8" id="KW-1185">Reference proteome</keyword>
<evidence type="ECO:0000313" key="7">
    <source>
        <dbReference type="EMBL" id="MFC6007865.1"/>
    </source>
</evidence>
<dbReference type="EMBL" id="JBHSRD010000004">
    <property type="protein sequence ID" value="MFC6007865.1"/>
    <property type="molecule type" value="Genomic_DNA"/>
</dbReference>
<dbReference type="Gene3D" id="1.20.1250.20">
    <property type="entry name" value="MFS general substrate transporter like domains"/>
    <property type="match status" value="1"/>
</dbReference>
<keyword evidence="3 5" id="KW-1133">Transmembrane helix</keyword>
<dbReference type="Proteomes" id="UP001596189">
    <property type="component" value="Unassembled WGS sequence"/>
</dbReference>
<reference evidence="8" key="1">
    <citation type="journal article" date="2019" name="Int. J. Syst. Evol. Microbiol.">
        <title>The Global Catalogue of Microorganisms (GCM) 10K type strain sequencing project: providing services to taxonomists for standard genome sequencing and annotation.</title>
        <authorList>
            <consortium name="The Broad Institute Genomics Platform"/>
            <consortium name="The Broad Institute Genome Sequencing Center for Infectious Disease"/>
            <person name="Wu L."/>
            <person name="Ma J."/>
        </authorList>
    </citation>
    <scope>NUCLEOTIDE SEQUENCE [LARGE SCALE GENOMIC DNA]</scope>
    <source>
        <strain evidence="8">KACC 14249</strain>
    </source>
</reference>
<accession>A0ABW1JFB3</accession>
<dbReference type="InterPro" id="IPR051788">
    <property type="entry name" value="MFS_Transporter"/>
</dbReference>
<evidence type="ECO:0000256" key="3">
    <source>
        <dbReference type="ARBA" id="ARBA00022989"/>
    </source>
</evidence>
<evidence type="ECO:0000256" key="2">
    <source>
        <dbReference type="ARBA" id="ARBA00022692"/>
    </source>
</evidence>
<dbReference type="Pfam" id="PF07690">
    <property type="entry name" value="MFS_1"/>
    <property type="match status" value="1"/>
</dbReference>
<dbReference type="InterPro" id="IPR036259">
    <property type="entry name" value="MFS_trans_sf"/>
</dbReference>
<feature type="transmembrane region" description="Helical" evidence="5">
    <location>
        <begin position="367"/>
        <end position="385"/>
    </location>
</feature>
<comment type="subcellular location">
    <subcellularLocation>
        <location evidence="1">Cell membrane</location>
        <topology evidence="1">Multi-pass membrane protein</topology>
    </subcellularLocation>
</comment>
<dbReference type="PANTHER" id="PTHR23514:SF13">
    <property type="entry name" value="INNER MEMBRANE PROTEIN YBJJ"/>
    <property type="match status" value="1"/>
</dbReference>
<keyword evidence="4 5" id="KW-0472">Membrane</keyword>
<gene>
    <name evidence="7" type="ORF">ACFQDO_12080</name>
</gene>
<evidence type="ECO:0000256" key="1">
    <source>
        <dbReference type="ARBA" id="ARBA00004651"/>
    </source>
</evidence>
<dbReference type="RefSeq" id="WP_345715452.1">
    <property type="nucleotide sequence ID" value="NZ_BAABFP010000002.1"/>
</dbReference>
<dbReference type="PANTHER" id="PTHR23514">
    <property type="entry name" value="BYPASS OF STOP CODON PROTEIN 6"/>
    <property type="match status" value="1"/>
</dbReference>
<feature type="transmembrane region" description="Helical" evidence="5">
    <location>
        <begin position="303"/>
        <end position="321"/>
    </location>
</feature>
<feature type="domain" description="Major facilitator superfamily (MFS) profile" evidence="6">
    <location>
        <begin position="10"/>
        <end position="390"/>
    </location>
</feature>
<feature type="transmembrane region" description="Helical" evidence="5">
    <location>
        <begin position="247"/>
        <end position="268"/>
    </location>
</feature>
<dbReference type="InterPro" id="IPR020846">
    <property type="entry name" value="MFS_dom"/>
</dbReference>
<feature type="transmembrane region" description="Helical" evidence="5">
    <location>
        <begin position="137"/>
        <end position="157"/>
    </location>
</feature>
<dbReference type="CDD" id="cd17393">
    <property type="entry name" value="MFS_MosC_like"/>
    <property type="match status" value="1"/>
</dbReference>
<dbReference type="SUPFAM" id="SSF103473">
    <property type="entry name" value="MFS general substrate transporter"/>
    <property type="match status" value="1"/>
</dbReference>
<feature type="transmembrane region" description="Helical" evidence="5">
    <location>
        <begin position="76"/>
        <end position="93"/>
    </location>
</feature>
<feature type="transmembrane region" description="Helical" evidence="5">
    <location>
        <begin position="46"/>
        <end position="69"/>
    </location>
</feature>
<evidence type="ECO:0000256" key="5">
    <source>
        <dbReference type="SAM" id="Phobius"/>
    </source>
</evidence>
<comment type="caution">
    <text evidence="7">The sequence shown here is derived from an EMBL/GenBank/DDBJ whole genome shotgun (WGS) entry which is preliminary data.</text>
</comment>
<dbReference type="PROSITE" id="PS50850">
    <property type="entry name" value="MFS"/>
    <property type="match status" value="1"/>
</dbReference>
<dbReference type="InterPro" id="IPR011701">
    <property type="entry name" value="MFS"/>
</dbReference>
<evidence type="ECO:0000313" key="8">
    <source>
        <dbReference type="Proteomes" id="UP001596189"/>
    </source>
</evidence>
<evidence type="ECO:0000256" key="4">
    <source>
        <dbReference type="ARBA" id="ARBA00023136"/>
    </source>
</evidence>
<sequence length="394" mass="40187">MTPAPGAARARVAVTSVFLLNGLIMATWISRIPAIRDSLGLSSSSLGLILLAMSGGAVLALPLTGAVVVRIGAAGTVRVASVVCATGLLLVGLADSVAVLAPGLFLVGFGSGSWDVAMNVEGAEVERRLGRAIMPHFHAAFSIGTVVGALLGAWANAIDLSTAAHLAAVAVVAAVLTQVACGSFLPEAEVVEALTHDRPKERRHPMQAWLEPRTLAIGLLVLAFAFTEGSANDWLALAFRDGYDVSNAHAVLGFAVFVSSMTVGRLLGTRMLDRFGRVPVLRVTAALAAAGLLMVIIGGSVPVAVVGTVLWGLGASLGFPVGMSAAADDPEHAAARVSVVASIGYTAFLAGPPLIGFLADHVGVLRALYVVLGALVLGLLVVAAAREPIQERTP</sequence>
<name>A0ABW1JFB3_9ACTN</name>
<feature type="transmembrane region" description="Helical" evidence="5">
    <location>
        <begin position="333"/>
        <end position="355"/>
    </location>
</feature>
<feature type="transmembrane region" description="Helical" evidence="5">
    <location>
        <begin position="280"/>
        <end position="297"/>
    </location>
</feature>
<protein>
    <submittedName>
        <fullName evidence="7">MFS transporter</fullName>
    </submittedName>
</protein>
<keyword evidence="2 5" id="KW-0812">Transmembrane</keyword>
<feature type="transmembrane region" description="Helical" evidence="5">
    <location>
        <begin position="12"/>
        <end position="34"/>
    </location>
</feature>
<proteinExistence type="predicted"/>
<organism evidence="7 8">
    <name type="scientific">Angustibacter luteus</name>
    <dbReference type="NCBI Taxonomy" id="658456"/>
    <lineage>
        <taxon>Bacteria</taxon>
        <taxon>Bacillati</taxon>
        <taxon>Actinomycetota</taxon>
        <taxon>Actinomycetes</taxon>
        <taxon>Kineosporiales</taxon>
        <taxon>Kineosporiaceae</taxon>
    </lineage>
</organism>
<feature type="transmembrane region" description="Helical" evidence="5">
    <location>
        <begin position="206"/>
        <end position="227"/>
    </location>
</feature>